<evidence type="ECO:0000256" key="2">
    <source>
        <dbReference type="SAM" id="SignalP"/>
    </source>
</evidence>
<gene>
    <name evidence="3" type="ORF">CTAM01_03400</name>
</gene>
<reference evidence="3 4" key="1">
    <citation type="submission" date="2016-10" db="EMBL/GenBank/DDBJ databases">
        <title>The genome sequence of Colletotrichum fioriniae PJ7.</title>
        <authorList>
            <person name="Baroncelli R."/>
        </authorList>
    </citation>
    <scope>NUCLEOTIDE SEQUENCE [LARGE SCALE GENOMIC DNA]</scope>
    <source>
        <strain evidence="3 4">Tom-12</strain>
    </source>
</reference>
<feature type="signal peptide" evidence="2">
    <location>
        <begin position="1"/>
        <end position="22"/>
    </location>
</feature>
<dbReference type="Proteomes" id="UP001227543">
    <property type="component" value="Unassembled WGS sequence"/>
</dbReference>
<dbReference type="GeneID" id="85403674"/>
<feature type="chain" id="PRO_5046893037" description="Secreted protein" evidence="2">
    <location>
        <begin position="23"/>
        <end position="96"/>
    </location>
</feature>
<feature type="compositionally biased region" description="Basic residues" evidence="1">
    <location>
        <begin position="68"/>
        <end position="78"/>
    </location>
</feature>
<keyword evidence="4" id="KW-1185">Reference proteome</keyword>
<name>A0ABQ9RJP6_9PEZI</name>
<dbReference type="EMBL" id="MLFU01000008">
    <property type="protein sequence ID" value="KAK1506065.1"/>
    <property type="molecule type" value="Genomic_DNA"/>
</dbReference>
<evidence type="ECO:0008006" key="5">
    <source>
        <dbReference type="Google" id="ProtNLM"/>
    </source>
</evidence>
<accession>A0ABQ9RJP6</accession>
<comment type="caution">
    <text evidence="3">The sequence shown here is derived from an EMBL/GenBank/DDBJ whole genome shotgun (WGS) entry which is preliminary data.</text>
</comment>
<organism evidence="3 4">
    <name type="scientific">Colletotrichum tamarilloi</name>
    <dbReference type="NCBI Taxonomy" id="1209934"/>
    <lineage>
        <taxon>Eukaryota</taxon>
        <taxon>Fungi</taxon>
        <taxon>Dikarya</taxon>
        <taxon>Ascomycota</taxon>
        <taxon>Pezizomycotina</taxon>
        <taxon>Sordariomycetes</taxon>
        <taxon>Hypocreomycetidae</taxon>
        <taxon>Glomerellales</taxon>
        <taxon>Glomerellaceae</taxon>
        <taxon>Colletotrichum</taxon>
        <taxon>Colletotrichum acutatum species complex</taxon>
    </lineage>
</organism>
<feature type="region of interest" description="Disordered" evidence="1">
    <location>
        <begin position="59"/>
        <end position="96"/>
    </location>
</feature>
<evidence type="ECO:0000256" key="1">
    <source>
        <dbReference type="SAM" id="MobiDB-lite"/>
    </source>
</evidence>
<evidence type="ECO:0000313" key="4">
    <source>
        <dbReference type="Proteomes" id="UP001227543"/>
    </source>
</evidence>
<proteinExistence type="predicted"/>
<evidence type="ECO:0000313" key="3">
    <source>
        <dbReference type="EMBL" id="KAK1506065.1"/>
    </source>
</evidence>
<keyword evidence="2" id="KW-0732">Signal</keyword>
<protein>
    <recommendedName>
        <fullName evidence="5">Secreted protein</fullName>
    </recommendedName>
</protein>
<sequence length="96" mass="10832">MKISLLLLIAVCSASFWTRGLSNVRYHRSVLFLKIPLACRRAKVKFVEKPCVCDKKSDIQGSVSPHTSLKKRFCKRSRQGSGRDSSENCEQVEISS</sequence>
<dbReference type="RefSeq" id="XP_060385642.1">
    <property type="nucleotide sequence ID" value="XM_060519436.1"/>
</dbReference>